<dbReference type="InterPro" id="IPR013743">
    <property type="entry name" value="NBP1/CSA1"/>
</dbReference>
<feature type="region of interest" description="Disordered" evidence="2">
    <location>
        <begin position="37"/>
        <end position="74"/>
    </location>
</feature>
<reference evidence="4" key="1">
    <citation type="submission" date="2016-03" db="EMBL/GenBank/DDBJ databases">
        <authorList>
            <person name="Devillers H."/>
        </authorList>
    </citation>
    <scope>NUCLEOTIDE SEQUENCE [LARGE SCALE GENOMIC DNA]</scope>
</reference>
<evidence type="ECO:0000313" key="4">
    <source>
        <dbReference type="Proteomes" id="UP000190274"/>
    </source>
</evidence>
<evidence type="ECO:0000313" key="3">
    <source>
        <dbReference type="EMBL" id="SCU83610.1"/>
    </source>
</evidence>
<keyword evidence="4" id="KW-1185">Reference proteome</keyword>
<name>A0A1G4J1T4_9SACH</name>
<dbReference type="EMBL" id="LT598459">
    <property type="protein sequence ID" value="SCU83610.1"/>
    <property type="molecule type" value="Genomic_DNA"/>
</dbReference>
<feature type="region of interest" description="Disordered" evidence="2">
    <location>
        <begin position="310"/>
        <end position="341"/>
    </location>
</feature>
<protein>
    <submittedName>
        <fullName evidence="3">LADA_0C12486g1_1</fullName>
    </submittedName>
</protein>
<sequence length="341" mass="39110">MEMWASTREYFKGWLGSGQDQRKREHGSLDNWRRRQEYAEGSGISANRASHRIRKPQASRRPTKSWRNDSKTAAQLSQGIWNTVKGVFSTRDQDLQQMKTAYADFKLQDLAEKTSRTRAQVQRRIATSAALKRKVLEKKYDEKLLHELRRGRSPERKVGLRTKRSRNMETDKFVILQHKFDSLASKVTSLENELQLARKKLMFAREKNALLESLLNDANIDDEYVKSRRRISNLQRADLKPEPGALPPSPKRALSPLYTSSPARLPNFKFDVPGIDAVHDVDKDARFGDPGLGEGDPLSGFYEKYPKIPGTELLKKDPETSLSPIRLDLSRYSNTRDAPDN</sequence>
<dbReference type="OrthoDB" id="4053251at2759"/>
<feature type="region of interest" description="Disordered" evidence="2">
    <location>
        <begin position="235"/>
        <end position="254"/>
    </location>
</feature>
<dbReference type="AlphaFoldDB" id="A0A1G4J1T4"/>
<dbReference type="Pfam" id="PF08537">
    <property type="entry name" value="NBP1"/>
    <property type="match status" value="1"/>
</dbReference>
<evidence type="ECO:0000256" key="2">
    <source>
        <dbReference type="SAM" id="MobiDB-lite"/>
    </source>
</evidence>
<dbReference type="Proteomes" id="UP000190274">
    <property type="component" value="Chromosome C"/>
</dbReference>
<evidence type="ECO:0000256" key="1">
    <source>
        <dbReference type="SAM" id="Coils"/>
    </source>
</evidence>
<feature type="compositionally biased region" description="Basic residues" evidence="2">
    <location>
        <begin position="49"/>
        <end position="64"/>
    </location>
</feature>
<proteinExistence type="predicted"/>
<accession>A0A1G4J1T4</accession>
<organism evidence="3 4">
    <name type="scientific">Lachancea dasiensis</name>
    <dbReference type="NCBI Taxonomy" id="1072105"/>
    <lineage>
        <taxon>Eukaryota</taxon>
        <taxon>Fungi</taxon>
        <taxon>Dikarya</taxon>
        <taxon>Ascomycota</taxon>
        <taxon>Saccharomycotina</taxon>
        <taxon>Saccharomycetes</taxon>
        <taxon>Saccharomycetales</taxon>
        <taxon>Saccharomycetaceae</taxon>
        <taxon>Lachancea</taxon>
    </lineage>
</organism>
<feature type="compositionally biased region" description="Polar residues" evidence="2">
    <location>
        <begin position="331"/>
        <end position="341"/>
    </location>
</feature>
<gene>
    <name evidence="3" type="ORF">LADA_0C12486G</name>
</gene>
<keyword evidence="1" id="KW-0175">Coiled coil</keyword>
<feature type="coiled-coil region" evidence="1">
    <location>
        <begin position="180"/>
        <end position="207"/>
    </location>
</feature>